<dbReference type="AlphaFoldDB" id="F0S3L1"/>
<keyword evidence="1 4" id="KW-0560">Oxidoreductase</keyword>
<dbReference type="SUPFAM" id="SSF55068">
    <property type="entry name" value="Peptide methionine sulfoxide reductase"/>
    <property type="match status" value="1"/>
</dbReference>
<dbReference type="HOGENOM" id="CLU_031040_10_1_0"/>
<dbReference type="eggNOG" id="COG0225">
    <property type="taxonomic scope" value="Bacteria"/>
</dbReference>
<dbReference type="EC" id="1.8.4.11" evidence="4"/>
<name>F0S3L1_DESTD</name>
<dbReference type="PANTHER" id="PTHR43774">
    <property type="entry name" value="PEPTIDE METHIONINE SULFOXIDE REDUCTASE"/>
    <property type="match status" value="1"/>
</dbReference>
<dbReference type="InParanoid" id="F0S3L1"/>
<dbReference type="PANTHER" id="PTHR43774:SF1">
    <property type="entry name" value="PEPTIDE METHIONINE SULFOXIDE REDUCTASE MSRA 2"/>
    <property type="match status" value="1"/>
</dbReference>
<evidence type="ECO:0000256" key="2">
    <source>
        <dbReference type="ARBA" id="ARBA00047806"/>
    </source>
</evidence>
<dbReference type="RefSeq" id="WP_013638387.1">
    <property type="nucleotide sequence ID" value="NC_015185.1"/>
</dbReference>
<comment type="similarity">
    <text evidence="4">Belongs to the MsrA Met sulfoxide reductase family.</text>
</comment>
<dbReference type="FunCoup" id="F0S3L1">
    <property type="interactions" value="362"/>
</dbReference>
<dbReference type="InterPro" id="IPR002569">
    <property type="entry name" value="Met_Sox_Rdtase_MsrA_dom"/>
</dbReference>
<evidence type="ECO:0000256" key="4">
    <source>
        <dbReference type="HAMAP-Rule" id="MF_01401"/>
    </source>
</evidence>
<evidence type="ECO:0000313" key="6">
    <source>
        <dbReference type="EMBL" id="ADY73433.1"/>
    </source>
</evidence>
<evidence type="ECO:0000256" key="3">
    <source>
        <dbReference type="ARBA" id="ARBA00048782"/>
    </source>
</evidence>
<dbReference type="Proteomes" id="UP000007102">
    <property type="component" value="Chromosome"/>
</dbReference>
<dbReference type="KEGG" id="dte:Dester_0792"/>
<dbReference type="STRING" id="868864.Dester_0792"/>
<dbReference type="Gene3D" id="3.30.1060.10">
    <property type="entry name" value="Peptide methionine sulphoxide reductase MsrA"/>
    <property type="match status" value="1"/>
</dbReference>
<dbReference type="HAMAP" id="MF_01401">
    <property type="entry name" value="MsrA"/>
    <property type="match status" value="1"/>
</dbReference>
<gene>
    <name evidence="4" type="primary">msrA</name>
    <name evidence="6" type="ordered locus">Dester_0792</name>
</gene>
<sequence>MKKATFAGGCFWCLEEAFSKVPGVVEVIPGYAGGNVENPTYEEVCSGKTGHVEAVQITYNPEKVSYRELLITFWTSIDPTDSGGQFADRGSHYKTVIFYHDEEQRELAEKSKKILEESGLFSETIATEIKSFKNFYVTEGYHRRFFEKEPMRYYYYKINSGRAKYCEIVWDKKNGRKLLEEKL</sequence>
<reference evidence="6 7" key="1">
    <citation type="journal article" date="2011" name="Stand. Genomic Sci.">
        <title>Complete genome sequence of the thermophilic sulfur-reducer Desulfurobacterium thermolithotrophum type strain (BSA(T)) from a deep-sea hydrothermal vent.</title>
        <authorList>
            <person name="Goker M."/>
            <person name="Daligault H."/>
            <person name="Mwirichia R."/>
            <person name="Lapidus A."/>
            <person name="Lucas S."/>
            <person name="Deshpande S."/>
            <person name="Pagani I."/>
            <person name="Tapia R."/>
            <person name="Cheng J.F."/>
            <person name="Goodwin L."/>
            <person name="Pitluck S."/>
            <person name="Liolios K."/>
            <person name="Ivanova N."/>
            <person name="Mavromatis K."/>
            <person name="Mikhailova N."/>
            <person name="Pati A."/>
            <person name="Chen A."/>
            <person name="Palaniappan K."/>
            <person name="Han C."/>
            <person name="Land M."/>
            <person name="Hauser L."/>
            <person name="Pan C."/>
            <person name="Brambilla E.M."/>
            <person name="Rohde M."/>
            <person name="Spring S."/>
            <person name="Sikorski J."/>
            <person name="Wirth R."/>
            <person name="Detter J.C."/>
            <person name="Woyke T."/>
            <person name="Bristow J."/>
            <person name="Eisen J.A."/>
            <person name="Markowitz V."/>
            <person name="Hugenholtz P."/>
            <person name="Kyrpides N.C."/>
            <person name="Klenk H.P."/>
        </authorList>
    </citation>
    <scope>NUCLEOTIDE SEQUENCE [LARGE SCALE GENOMIC DNA]</scope>
    <source>
        <strain evidence="7">DSM 11699 / BSA</strain>
    </source>
</reference>
<evidence type="ECO:0000259" key="5">
    <source>
        <dbReference type="Pfam" id="PF01625"/>
    </source>
</evidence>
<protein>
    <recommendedName>
        <fullName evidence="4">Peptide methionine sulfoxide reductase MsrA</fullName>
        <shortName evidence="4">Protein-methionine-S-oxide reductase</shortName>
        <ecNumber evidence="4">1.8.4.11</ecNumber>
    </recommendedName>
    <alternativeName>
        <fullName evidence="4">Peptide-methionine (S)-S-oxide reductase</fullName>
        <shortName evidence="4">Peptide Met(O) reductase</shortName>
    </alternativeName>
</protein>
<dbReference type="Pfam" id="PF01625">
    <property type="entry name" value="PMSR"/>
    <property type="match status" value="1"/>
</dbReference>
<keyword evidence="7" id="KW-1185">Reference proteome</keyword>
<comment type="catalytic activity">
    <reaction evidence="3 4">
        <text>[thioredoxin]-disulfide + L-methionine + H2O = L-methionine (S)-S-oxide + [thioredoxin]-dithiol</text>
        <dbReference type="Rhea" id="RHEA:19993"/>
        <dbReference type="Rhea" id="RHEA-COMP:10698"/>
        <dbReference type="Rhea" id="RHEA-COMP:10700"/>
        <dbReference type="ChEBI" id="CHEBI:15377"/>
        <dbReference type="ChEBI" id="CHEBI:29950"/>
        <dbReference type="ChEBI" id="CHEBI:50058"/>
        <dbReference type="ChEBI" id="CHEBI:57844"/>
        <dbReference type="ChEBI" id="CHEBI:58772"/>
        <dbReference type="EC" id="1.8.4.11"/>
    </reaction>
</comment>
<dbReference type="GO" id="GO:0008113">
    <property type="term" value="F:peptide-methionine (S)-S-oxide reductase activity"/>
    <property type="evidence" value="ECO:0007669"/>
    <property type="project" value="UniProtKB-UniRule"/>
</dbReference>
<organism evidence="6 7">
    <name type="scientific">Desulfurobacterium thermolithotrophum (strain DSM 11699 / BSA)</name>
    <dbReference type="NCBI Taxonomy" id="868864"/>
    <lineage>
        <taxon>Bacteria</taxon>
        <taxon>Pseudomonadati</taxon>
        <taxon>Aquificota</taxon>
        <taxon>Aquificia</taxon>
        <taxon>Desulfurobacteriales</taxon>
        <taxon>Desulfurobacteriaceae</taxon>
        <taxon>Desulfurobacterium</taxon>
    </lineage>
</organism>
<reference evidence="7" key="2">
    <citation type="submission" date="2011-02" db="EMBL/GenBank/DDBJ databases">
        <title>The complete genome of Desulfurobacterium thermolithotrophum DSM 11699.</title>
        <authorList>
            <consortium name="US DOE Joint Genome Institute (JGI-PGF)"/>
            <person name="Lucas S."/>
            <person name="Copeland A."/>
            <person name="Lapidus A."/>
            <person name="Bruce D."/>
            <person name="Goodwin L."/>
            <person name="Pitluck S."/>
            <person name="Kyrpides N."/>
            <person name="Mavromatis K."/>
            <person name="Pagani I."/>
            <person name="Ivanova N."/>
            <person name="Mikhailova N."/>
            <person name="Daligault H."/>
            <person name="Detter J.C."/>
            <person name="Tapia R."/>
            <person name="Han C."/>
            <person name="Land M."/>
            <person name="Hauser L."/>
            <person name="Markowitz V."/>
            <person name="Cheng J.-F."/>
            <person name="Hugenholtz P."/>
            <person name="Woyke T."/>
            <person name="Wu D."/>
            <person name="Spring S."/>
            <person name="Brambilla E."/>
            <person name="Klenk H.-P."/>
            <person name="Eisen J.A."/>
        </authorList>
    </citation>
    <scope>NUCLEOTIDE SEQUENCE [LARGE SCALE GENOMIC DNA]</scope>
    <source>
        <strain evidence="7">DSM 11699 / BSA</strain>
    </source>
</reference>
<comment type="catalytic activity">
    <reaction evidence="2 4">
        <text>L-methionyl-[protein] + [thioredoxin]-disulfide + H2O = L-methionyl-(S)-S-oxide-[protein] + [thioredoxin]-dithiol</text>
        <dbReference type="Rhea" id="RHEA:14217"/>
        <dbReference type="Rhea" id="RHEA-COMP:10698"/>
        <dbReference type="Rhea" id="RHEA-COMP:10700"/>
        <dbReference type="Rhea" id="RHEA-COMP:12313"/>
        <dbReference type="Rhea" id="RHEA-COMP:12315"/>
        <dbReference type="ChEBI" id="CHEBI:15377"/>
        <dbReference type="ChEBI" id="CHEBI:16044"/>
        <dbReference type="ChEBI" id="CHEBI:29950"/>
        <dbReference type="ChEBI" id="CHEBI:44120"/>
        <dbReference type="ChEBI" id="CHEBI:50058"/>
        <dbReference type="EC" id="1.8.4.11"/>
    </reaction>
</comment>
<dbReference type="InterPro" id="IPR036509">
    <property type="entry name" value="Met_Sox_Rdtase_MsrA_sf"/>
</dbReference>
<proteinExistence type="inferred from homology"/>
<accession>F0S3L1</accession>
<dbReference type="OrthoDB" id="4174719at2"/>
<evidence type="ECO:0000256" key="1">
    <source>
        <dbReference type="ARBA" id="ARBA00023002"/>
    </source>
</evidence>
<dbReference type="EMBL" id="CP002543">
    <property type="protein sequence ID" value="ADY73433.1"/>
    <property type="molecule type" value="Genomic_DNA"/>
</dbReference>
<dbReference type="GO" id="GO:0033744">
    <property type="term" value="F:L-methionine:thioredoxin-disulfide S-oxidoreductase activity"/>
    <property type="evidence" value="ECO:0007669"/>
    <property type="project" value="RHEA"/>
</dbReference>
<comment type="function">
    <text evidence="4">Has an important function as a repair enzyme for proteins that have been inactivated by oxidation. Catalyzes the reversible oxidation-reduction of methionine sulfoxide in proteins to methionine.</text>
</comment>
<feature type="domain" description="Peptide methionine sulphoxide reductase MsrA" evidence="5">
    <location>
        <begin position="3"/>
        <end position="153"/>
    </location>
</feature>
<feature type="active site" evidence="4">
    <location>
        <position position="10"/>
    </location>
</feature>
<evidence type="ECO:0000313" key="7">
    <source>
        <dbReference type="Proteomes" id="UP000007102"/>
    </source>
</evidence>
<dbReference type="NCBIfam" id="TIGR00401">
    <property type="entry name" value="msrA"/>
    <property type="match status" value="1"/>
</dbReference>